<feature type="non-terminal residue" evidence="1">
    <location>
        <position position="75"/>
    </location>
</feature>
<name>A0AAW4VU31_9FIRM</name>
<organism evidence="1 2">
    <name type="scientific">Faecalibacillus faecis</name>
    <dbReference type="NCBI Taxonomy" id="1982628"/>
    <lineage>
        <taxon>Bacteria</taxon>
        <taxon>Bacillati</taxon>
        <taxon>Bacillota</taxon>
        <taxon>Erysipelotrichia</taxon>
        <taxon>Erysipelotrichales</taxon>
        <taxon>Coprobacillaceae</taxon>
        <taxon>Faecalibacillus</taxon>
    </lineage>
</organism>
<evidence type="ECO:0008006" key="3">
    <source>
        <dbReference type="Google" id="ProtNLM"/>
    </source>
</evidence>
<gene>
    <name evidence="1" type="ORF">LJD69_13900</name>
</gene>
<evidence type="ECO:0000313" key="2">
    <source>
        <dbReference type="Proteomes" id="UP001198439"/>
    </source>
</evidence>
<dbReference type="Proteomes" id="UP001198439">
    <property type="component" value="Unassembled WGS sequence"/>
</dbReference>
<dbReference type="AlphaFoldDB" id="A0AAW4VU31"/>
<comment type="caution">
    <text evidence="1">The sequence shown here is derived from an EMBL/GenBank/DDBJ whole genome shotgun (WGS) entry which is preliminary data.</text>
</comment>
<sequence>VADGKDTLYNPTKAKEEFAKAKADLQAQGVEFPIHLDLPTSSTYTEGIKQAQSFKQSIESTLGAENIVIDLKMIS</sequence>
<proteinExistence type="predicted"/>
<protein>
    <recommendedName>
        <fullName evidence="3">ABC transporter substrate-binding protein</fullName>
    </recommendedName>
</protein>
<reference evidence="1" key="1">
    <citation type="submission" date="2021-10" db="EMBL/GenBank/DDBJ databases">
        <title>Collection of gut derived symbiotic bacterial strains cultured from healthy donors.</title>
        <authorList>
            <person name="Lin H."/>
            <person name="Littmann E."/>
            <person name="Kohout C."/>
            <person name="Pamer E.G."/>
        </authorList>
    </citation>
    <scope>NUCLEOTIDE SEQUENCE</scope>
    <source>
        <strain evidence="1">DFI.4.48</strain>
    </source>
</reference>
<dbReference type="EMBL" id="JAJDKZ010000302">
    <property type="protein sequence ID" value="MCB8611681.1"/>
    <property type="molecule type" value="Genomic_DNA"/>
</dbReference>
<feature type="non-terminal residue" evidence="1">
    <location>
        <position position="1"/>
    </location>
</feature>
<accession>A0AAW4VU31</accession>
<evidence type="ECO:0000313" key="1">
    <source>
        <dbReference type="EMBL" id="MCB8611681.1"/>
    </source>
</evidence>
<dbReference type="Gene3D" id="3.10.105.10">
    <property type="entry name" value="Dipeptide-binding Protein, Domain 3"/>
    <property type="match status" value="1"/>
</dbReference>